<dbReference type="PANTHER" id="PTHR44846">
    <property type="entry name" value="MANNOSYL-D-GLYCERATE TRANSPORT/METABOLISM SYSTEM REPRESSOR MNGR-RELATED"/>
    <property type="match status" value="1"/>
</dbReference>
<dbReference type="InterPro" id="IPR036388">
    <property type="entry name" value="WH-like_DNA-bd_sf"/>
</dbReference>
<dbReference type="OrthoDB" id="3532720at2"/>
<dbReference type="PROSITE" id="PS50949">
    <property type="entry name" value="HTH_GNTR"/>
    <property type="match status" value="2"/>
</dbReference>
<keyword evidence="2" id="KW-0238">DNA-binding</keyword>
<dbReference type="InterPro" id="IPR050679">
    <property type="entry name" value="Bact_HTH_transcr_reg"/>
</dbReference>
<dbReference type="Gene3D" id="1.10.10.10">
    <property type="entry name" value="Winged helix-like DNA-binding domain superfamily/Winged helix DNA-binding domain"/>
    <property type="match status" value="2"/>
</dbReference>
<dbReference type="GO" id="GO:0003677">
    <property type="term" value="F:DNA binding"/>
    <property type="evidence" value="ECO:0007669"/>
    <property type="project" value="UniProtKB-KW"/>
</dbReference>
<dbReference type="SUPFAM" id="SSF46785">
    <property type="entry name" value="Winged helix' DNA-binding domain"/>
    <property type="match status" value="2"/>
</dbReference>
<evidence type="ECO:0000259" key="4">
    <source>
        <dbReference type="PROSITE" id="PS50949"/>
    </source>
</evidence>
<accession>A0A543N927</accession>
<dbReference type="EMBL" id="VFQC01000002">
    <property type="protein sequence ID" value="TQN28333.1"/>
    <property type="molecule type" value="Genomic_DNA"/>
</dbReference>
<name>A0A543N927_9ACTN</name>
<protein>
    <submittedName>
        <fullName evidence="5">Regulatory GntR family protein</fullName>
    </submittedName>
</protein>
<sequence length="161" mass="16999">MSPRATPWRTYTRIADTLRERISSGALTPGAALPSEAALGDEFGVARTTVRRALATLEAEQLIRSVPGTGRIVCTPGEQGERALPQQQPQYRRIAAELHDQISSGVLPAGAALPSESALVQEYKVSRGTARQALSELEGSGVIVSLPGKGRFVRDAGTAGH</sequence>
<reference evidence="5 6" key="1">
    <citation type="submission" date="2019-06" db="EMBL/GenBank/DDBJ databases">
        <title>Sequencing the genomes of 1000 actinobacteria strains.</title>
        <authorList>
            <person name="Klenk H.-P."/>
        </authorList>
    </citation>
    <scope>NUCLEOTIDE SEQUENCE [LARGE SCALE GENOMIC DNA]</scope>
    <source>
        <strain evidence="5 6">DSM 45015</strain>
    </source>
</reference>
<dbReference type="Proteomes" id="UP000317422">
    <property type="component" value="Unassembled WGS sequence"/>
</dbReference>
<gene>
    <name evidence="5" type="ORF">FHX37_3667</name>
</gene>
<keyword evidence="6" id="KW-1185">Reference proteome</keyword>
<evidence type="ECO:0000256" key="3">
    <source>
        <dbReference type="ARBA" id="ARBA00023163"/>
    </source>
</evidence>
<keyword evidence="1" id="KW-0805">Transcription regulation</keyword>
<feature type="domain" description="HTH gntR-type" evidence="4">
    <location>
        <begin position="8"/>
        <end position="76"/>
    </location>
</feature>
<dbReference type="CDD" id="cd07377">
    <property type="entry name" value="WHTH_GntR"/>
    <property type="match status" value="2"/>
</dbReference>
<dbReference type="RefSeq" id="WP_141925397.1">
    <property type="nucleotide sequence ID" value="NZ_VFQC01000002.1"/>
</dbReference>
<dbReference type="GO" id="GO:0003700">
    <property type="term" value="F:DNA-binding transcription factor activity"/>
    <property type="evidence" value="ECO:0007669"/>
    <property type="project" value="InterPro"/>
</dbReference>
<feature type="domain" description="HTH gntR-type" evidence="4">
    <location>
        <begin position="88"/>
        <end position="156"/>
    </location>
</feature>
<dbReference type="PRINTS" id="PR00035">
    <property type="entry name" value="HTHGNTR"/>
</dbReference>
<keyword evidence="3" id="KW-0804">Transcription</keyword>
<dbReference type="AlphaFoldDB" id="A0A543N927"/>
<dbReference type="SMART" id="SM00345">
    <property type="entry name" value="HTH_GNTR"/>
    <property type="match status" value="2"/>
</dbReference>
<proteinExistence type="predicted"/>
<comment type="caution">
    <text evidence="5">The sequence shown here is derived from an EMBL/GenBank/DDBJ whole genome shotgun (WGS) entry which is preliminary data.</text>
</comment>
<organism evidence="5 6">
    <name type="scientific">Haloactinospora alba</name>
    <dbReference type="NCBI Taxonomy" id="405555"/>
    <lineage>
        <taxon>Bacteria</taxon>
        <taxon>Bacillati</taxon>
        <taxon>Actinomycetota</taxon>
        <taxon>Actinomycetes</taxon>
        <taxon>Streptosporangiales</taxon>
        <taxon>Nocardiopsidaceae</taxon>
        <taxon>Haloactinospora</taxon>
    </lineage>
</organism>
<evidence type="ECO:0000313" key="6">
    <source>
        <dbReference type="Proteomes" id="UP000317422"/>
    </source>
</evidence>
<dbReference type="Pfam" id="PF00392">
    <property type="entry name" value="GntR"/>
    <property type="match status" value="2"/>
</dbReference>
<evidence type="ECO:0000256" key="1">
    <source>
        <dbReference type="ARBA" id="ARBA00023015"/>
    </source>
</evidence>
<evidence type="ECO:0000313" key="5">
    <source>
        <dbReference type="EMBL" id="TQN28333.1"/>
    </source>
</evidence>
<dbReference type="InterPro" id="IPR036390">
    <property type="entry name" value="WH_DNA-bd_sf"/>
</dbReference>
<dbReference type="InterPro" id="IPR000524">
    <property type="entry name" value="Tscrpt_reg_HTH_GntR"/>
</dbReference>
<evidence type="ECO:0000256" key="2">
    <source>
        <dbReference type="ARBA" id="ARBA00023125"/>
    </source>
</evidence>